<accession>E6TYE3</accession>
<feature type="transmembrane region" description="Helical" evidence="1">
    <location>
        <begin position="75"/>
        <end position="95"/>
    </location>
</feature>
<dbReference type="eggNOG" id="ENOG5033FFQ">
    <property type="taxonomic scope" value="Bacteria"/>
</dbReference>
<dbReference type="Proteomes" id="UP000001401">
    <property type="component" value="Chromosome"/>
</dbReference>
<evidence type="ECO:0000313" key="3">
    <source>
        <dbReference type="Proteomes" id="UP000001401"/>
    </source>
</evidence>
<keyword evidence="1" id="KW-1133">Transmembrane helix</keyword>
<keyword evidence="1" id="KW-0472">Membrane</keyword>
<name>E6TYE3_EVAC2</name>
<sequence>MEYEIPNVIFLRPVFIVFIIILCALLIFSIVQKREIVNMFSIVSITVISVVISALCLYATGYIADEYGAGSDATSTILCMVVALLALINVIVYLIKHRNKLA</sequence>
<feature type="transmembrane region" description="Helical" evidence="1">
    <location>
        <begin position="12"/>
        <end position="31"/>
    </location>
</feature>
<dbReference type="KEGG" id="bco:Bcell_0599"/>
<protein>
    <submittedName>
        <fullName evidence="2">Uncharacterized protein</fullName>
    </submittedName>
</protein>
<keyword evidence="1" id="KW-0812">Transmembrane</keyword>
<feature type="transmembrane region" description="Helical" evidence="1">
    <location>
        <begin position="43"/>
        <end position="63"/>
    </location>
</feature>
<gene>
    <name evidence="2" type="ordered locus">Bcell_0599</name>
</gene>
<reference evidence="2" key="1">
    <citation type="submission" date="2010-12" db="EMBL/GenBank/DDBJ databases">
        <title>Complete sequence of Bacillus cellulosilyticus DSM 2522.</title>
        <authorList>
            <consortium name="US DOE Joint Genome Institute"/>
            <person name="Lucas S."/>
            <person name="Copeland A."/>
            <person name="Lapidus A."/>
            <person name="Cheng J.-F."/>
            <person name="Bruce D."/>
            <person name="Goodwin L."/>
            <person name="Pitluck S."/>
            <person name="Chertkov O."/>
            <person name="Detter J.C."/>
            <person name="Han C."/>
            <person name="Tapia R."/>
            <person name="Land M."/>
            <person name="Hauser L."/>
            <person name="Jeffries C."/>
            <person name="Kyrpides N."/>
            <person name="Ivanova N."/>
            <person name="Mikhailova N."/>
            <person name="Brumm P."/>
            <person name="Mead D."/>
            <person name="Woyke T."/>
        </authorList>
    </citation>
    <scope>NUCLEOTIDE SEQUENCE [LARGE SCALE GENOMIC DNA]</scope>
    <source>
        <strain evidence="2">DSM 2522</strain>
    </source>
</reference>
<dbReference type="AlphaFoldDB" id="E6TYE3"/>
<evidence type="ECO:0000313" key="2">
    <source>
        <dbReference type="EMBL" id="ADU28881.1"/>
    </source>
</evidence>
<dbReference type="HOGENOM" id="CLU_170115_0_0_9"/>
<dbReference type="EMBL" id="CP002394">
    <property type="protein sequence ID" value="ADU28881.1"/>
    <property type="molecule type" value="Genomic_DNA"/>
</dbReference>
<dbReference type="STRING" id="649639.Bcell_0599"/>
<organism evidence="2 3">
    <name type="scientific">Evansella cellulosilytica (strain ATCC 21833 / DSM 2522 / FERM P-1141 / JCM 9156 / N-4)</name>
    <name type="common">Bacillus cellulosilyticus</name>
    <dbReference type="NCBI Taxonomy" id="649639"/>
    <lineage>
        <taxon>Bacteria</taxon>
        <taxon>Bacillati</taxon>
        <taxon>Bacillota</taxon>
        <taxon>Bacilli</taxon>
        <taxon>Bacillales</taxon>
        <taxon>Bacillaceae</taxon>
        <taxon>Evansella</taxon>
    </lineage>
</organism>
<keyword evidence="3" id="KW-1185">Reference proteome</keyword>
<evidence type="ECO:0000256" key="1">
    <source>
        <dbReference type="SAM" id="Phobius"/>
    </source>
</evidence>
<proteinExistence type="predicted"/>
<dbReference type="RefSeq" id="WP_013487222.1">
    <property type="nucleotide sequence ID" value="NC_014829.1"/>
</dbReference>